<dbReference type="EMBL" id="MU825884">
    <property type="protein sequence ID" value="KAJ7384881.1"/>
    <property type="molecule type" value="Genomic_DNA"/>
</dbReference>
<feature type="compositionally biased region" description="Low complexity" evidence="1">
    <location>
        <begin position="8"/>
        <end position="20"/>
    </location>
</feature>
<evidence type="ECO:0000313" key="3">
    <source>
        <dbReference type="Proteomes" id="UP001163046"/>
    </source>
</evidence>
<proteinExistence type="predicted"/>
<accession>A0A9X0D359</accession>
<dbReference type="AlphaFoldDB" id="A0A9X0D359"/>
<evidence type="ECO:0000256" key="1">
    <source>
        <dbReference type="SAM" id="MobiDB-lite"/>
    </source>
</evidence>
<protein>
    <submittedName>
        <fullName evidence="2">Uncharacterized protein</fullName>
    </submittedName>
</protein>
<dbReference type="PANTHER" id="PTHR36981">
    <property type="entry name" value="ZGC:195170"/>
    <property type="match status" value="1"/>
</dbReference>
<comment type="caution">
    <text evidence="2">The sequence shown here is derived from an EMBL/GenBank/DDBJ whole genome shotgun (WGS) entry which is preliminary data.</text>
</comment>
<sequence>MSSDDELSTSASSSSDVASLHSEEEGEGSINSIVQPYQDEPLADLPADEDTQEEDDEDDEDGIRFATLEARFNNKESVRDWCLCGGKCKFEHLADAREYRCCREIGAASRIMTFDGSIERISCITQHTDYAAMSNREVLKHVAPMIRDKNGKTYRRRGNRSENDLLRAVGYRWLVRFMCGYLGWDNSRPLSACIYHDMRTRYPATRLHGYATAEERS</sequence>
<dbReference type="Proteomes" id="UP001163046">
    <property type="component" value="Unassembled WGS sequence"/>
</dbReference>
<gene>
    <name evidence="2" type="ORF">OS493_019561</name>
</gene>
<organism evidence="2 3">
    <name type="scientific">Desmophyllum pertusum</name>
    <dbReference type="NCBI Taxonomy" id="174260"/>
    <lineage>
        <taxon>Eukaryota</taxon>
        <taxon>Metazoa</taxon>
        <taxon>Cnidaria</taxon>
        <taxon>Anthozoa</taxon>
        <taxon>Hexacorallia</taxon>
        <taxon>Scleractinia</taxon>
        <taxon>Caryophylliina</taxon>
        <taxon>Caryophylliidae</taxon>
        <taxon>Desmophyllum</taxon>
    </lineage>
</organism>
<feature type="region of interest" description="Disordered" evidence="1">
    <location>
        <begin position="1"/>
        <end position="60"/>
    </location>
</feature>
<feature type="compositionally biased region" description="Acidic residues" evidence="1">
    <location>
        <begin position="46"/>
        <end position="60"/>
    </location>
</feature>
<reference evidence="2" key="1">
    <citation type="submission" date="2023-01" db="EMBL/GenBank/DDBJ databases">
        <title>Genome assembly of the deep-sea coral Lophelia pertusa.</title>
        <authorList>
            <person name="Herrera S."/>
            <person name="Cordes E."/>
        </authorList>
    </citation>
    <scope>NUCLEOTIDE SEQUENCE</scope>
    <source>
        <strain evidence="2">USNM1676648</strain>
        <tissue evidence="2">Polyp</tissue>
    </source>
</reference>
<dbReference type="PANTHER" id="PTHR36981:SF1">
    <property type="entry name" value="P2X PURINORECEPTOR 7 INTRACELLULAR DOMAIN-CONTAINING PROTEIN"/>
    <property type="match status" value="1"/>
</dbReference>
<evidence type="ECO:0000313" key="2">
    <source>
        <dbReference type="EMBL" id="KAJ7384881.1"/>
    </source>
</evidence>
<dbReference type="OrthoDB" id="5987625at2759"/>
<name>A0A9X0D359_9CNID</name>
<keyword evidence="3" id="KW-1185">Reference proteome</keyword>